<dbReference type="AlphaFoldDB" id="A0A2K9CP60"/>
<organism evidence="1 2">
    <name type="scientific">Burkholderia pseudomallei</name>
    <name type="common">Pseudomonas pseudomallei</name>
    <dbReference type="NCBI Taxonomy" id="28450"/>
    <lineage>
        <taxon>Bacteria</taxon>
        <taxon>Pseudomonadati</taxon>
        <taxon>Pseudomonadota</taxon>
        <taxon>Betaproteobacteria</taxon>
        <taxon>Burkholderiales</taxon>
        <taxon>Burkholderiaceae</taxon>
        <taxon>Burkholderia</taxon>
        <taxon>pseudomallei group</taxon>
    </lineage>
</organism>
<sequence>MRLTVSPAPLVASGENRNVPVAMTYGESVPRAAVEMACTECDAVDSSPVVRDRDEQLPRAAP</sequence>
<proteinExistence type="predicted"/>
<gene>
    <name evidence="1" type="ORF">Y036_706</name>
</gene>
<comment type="caution">
    <text evidence="1">The sequence shown here is derived from an EMBL/GenBank/DDBJ whole genome shotgun (WGS) entry which is preliminary data.</text>
</comment>
<evidence type="ECO:0000313" key="1">
    <source>
        <dbReference type="EMBL" id="KGX07543.1"/>
    </source>
</evidence>
<dbReference type="RefSeq" id="WP_004521841.1">
    <property type="nucleotide sequence ID" value="NZ_CP008780.1"/>
</dbReference>
<dbReference type="Proteomes" id="UP000030475">
    <property type="component" value="Unassembled WGS sequence"/>
</dbReference>
<protein>
    <submittedName>
        <fullName evidence="1">Uncharacterized protein</fullName>
    </submittedName>
</protein>
<reference evidence="1 2" key="1">
    <citation type="submission" date="2014-08" db="EMBL/GenBank/DDBJ databases">
        <authorList>
            <person name="Bunnell A."/>
            <person name="Chain P.S."/>
            <person name="Chertkov O."/>
            <person name="Currie B.J."/>
            <person name="Daligault H.E."/>
            <person name="Davenport K.W."/>
            <person name="Davis C."/>
            <person name="Gleasner C.D."/>
            <person name="Johnson S.L."/>
            <person name="Kaestli M."/>
            <person name="Koren S."/>
            <person name="Kunde Y.A."/>
            <person name="Mayo M."/>
            <person name="McMurry K.K."/>
            <person name="Price E.P."/>
            <person name="Reitenga K.G."/>
            <person name="Robison R."/>
            <person name="Rosovitz M.J."/>
            <person name="Sarovich D.S."/>
            <person name="Teshima H."/>
        </authorList>
    </citation>
    <scope>NUCLEOTIDE SEQUENCE [LARGE SCALE GENOMIC DNA]</scope>
    <source>
        <strain evidence="1 2">MSHR44</strain>
    </source>
</reference>
<evidence type="ECO:0000313" key="2">
    <source>
        <dbReference type="Proteomes" id="UP000030475"/>
    </source>
</evidence>
<accession>A0A2K9CP60</accession>
<name>A0A2K9CP60_BURPE</name>
<dbReference type="EMBL" id="JQIM01000010">
    <property type="protein sequence ID" value="KGX07543.1"/>
    <property type="molecule type" value="Genomic_DNA"/>
</dbReference>